<name>A0ABS2BJW8_9NEIS</name>
<dbReference type="RefSeq" id="WP_203537543.1">
    <property type="nucleotide sequence ID" value="NZ_JAESND010000003.1"/>
</dbReference>
<dbReference type="EMBL" id="JAESND010000003">
    <property type="protein sequence ID" value="MBM3115720.1"/>
    <property type="molecule type" value="Genomic_DNA"/>
</dbReference>
<dbReference type="PANTHER" id="PTHR43877">
    <property type="entry name" value="AMINOALKYLPHOSPHONATE N-ACETYLTRANSFERASE-RELATED-RELATED"/>
    <property type="match status" value="1"/>
</dbReference>
<gene>
    <name evidence="4" type="ORF">JMJ54_07755</name>
</gene>
<proteinExistence type="predicted"/>
<keyword evidence="5" id="KW-1185">Reference proteome</keyword>
<evidence type="ECO:0000259" key="3">
    <source>
        <dbReference type="PROSITE" id="PS51186"/>
    </source>
</evidence>
<dbReference type="Pfam" id="PF00583">
    <property type="entry name" value="Acetyltransf_1"/>
    <property type="match status" value="1"/>
</dbReference>
<dbReference type="InterPro" id="IPR000182">
    <property type="entry name" value="GNAT_dom"/>
</dbReference>
<keyword evidence="1" id="KW-0808">Transferase</keyword>
<dbReference type="InterPro" id="IPR016181">
    <property type="entry name" value="Acyl_CoA_acyltransferase"/>
</dbReference>
<feature type="domain" description="N-acetyltransferase" evidence="3">
    <location>
        <begin position="15"/>
        <end position="165"/>
    </location>
</feature>
<dbReference type="Proteomes" id="UP000809431">
    <property type="component" value="Unassembled WGS sequence"/>
</dbReference>
<keyword evidence="2" id="KW-0012">Acyltransferase</keyword>
<dbReference type="Gene3D" id="3.40.630.30">
    <property type="match status" value="1"/>
</dbReference>
<organism evidence="4 5">
    <name type="scientific">Jeongeupia naejangsanensis</name>
    <dbReference type="NCBI Taxonomy" id="613195"/>
    <lineage>
        <taxon>Bacteria</taxon>
        <taxon>Pseudomonadati</taxon>
        <taxon>Pseudomonadota</taxon>
        <taxon>Betaproteobacteria</taxon>
        <taxon>Neisseriales</taxon>
        <taxon>Chitinibacteraceae</taxon>
        <taxon>Jeongeupia</taxon>
    </lineage>
</organism>
<dbReference type="InterPro" id="IPR050832">
    <property type="entry name" value="Bact_Acetyltransf"/>
</dbReference>
<dbReference type="SUPFAM" id="SSF55729">
    <property type="entry name" value="Acyl-CoA N-acyltransferases (Nat)"/>
    <property type="match status" value="1"/>
</dbReference>
<sequence>MSTHHLRTAGTGDFPVLRALLLASYAEFIDQLPEADGSAMAANIASAVGRAAGQWWLMEHDGAPAGCILYGPPGTEASLFPSDWAFVRLLGVAPPARGQGVSRQLMRHCIALARSQQAPAIGLYTSDWMQPAQQLYASLGFAGYGELPGWYGLRYRTFRLDLSAPAV</sequence>
<comment type="caution">
    <text evidence="4">The sequence shown here is derived from an EMBL/GenBank/DDBJ whole genome shotgun (WGS) entry which is preliminary data.</text>
</comment>
<dbReference type="PROSITE" id="PS51186">
    <property type="entry name" value="GNAT"/>
    <property type="match status" value="1"/>
</dbReference>
<accession>A0ABS2BJW8</accession>
<evidence type="ECO:0000256" key="2">
    <source>
        <dbReference type="ARBA" id="ARBA00023315"/>
    </source>
</evidence>
<reference evidence="4 5" key="1">
    <citation type="submission" date="2021-01" db="EMBL/GenBank/DDBJ databases">
        <title>Draft Genome Sequence and Polyhydroxyalkanoate Biosynthetic Potential of Jeongeupia naejangsanensis Type Strain DSM 24253.</title>
        <authorList>
            <person name="Turrini P."/>
            <person name="Artuso I."/>
            <person name="Lugli G.A."/>
            <person name="Frangipani E."/>
            <person name="Ventura M."/>
            <person name="Visca P."/>
        </authorList>
    </citation>
    <scope>NUCLEOTIDE SEQUENCE [LARGE SCALE GENOMIC DNA]</scope>
    <source>
        <strain evidence="4 5">DSM 24253</strain>
    </source>
</reference>
<dbReference type="CDD" id="cd04301">
    <property type="entry name" value="NAT_SF"/>
    <property type="match status" value="1"/>
</dbReference>
<evidence type="ECO:0000313" key="4">
    <source>
        <dbReference type="EMBL" id="MBM3115720.1"/>
    </source>
</evidence>
<protein>
    <submittedName>
        <fullName evidence="4">GNAT family N-acetyltransferase</fullName>
    </submittedName>
</protein>
<evidence type="ECO:0000256" key="1">
    <source>
        <dbReference type="ARBA" id="ARBA00022679"/>
    </source>
</evidence>
<evidence type="ECO:0000313" key="5">
    <source>
        <dbReference type="Proteomes" id="UP000809431"/>
    </source>
</evidence>